<dbReference type="AlphaFoldDB" id="A0A1I7JWB3"/>
<keyword evidence="1" id="KW-0472">Membrane</keyword>
<evidence type="ECO:0008006" key="4">
    <source>
        <dbReference type="Google" id="ProtNLM"/>
    </source>
</evidence>
<proteinExistence type="predicted"/>
<evidence type="ECO:0000256" key="1">
    <source>
        <dbReference type="SAM" id="Phobius"/>
    </source>
</evidence>
<dbReference type="EMBL" id="FPBV01000012">
    <property type="protein sequence ID" value="SFU89369.1"/>
    <property type="molecule type" value="Genomic_DNA"/>
</dbReference>
<dbReference type="Proteomes" id="UP000183508">
    <property type="component" value="Unassembled WGS sequence"/>
</dbReference>
<gene>
    <name evidence="2" type="ORF">SAMN05421543_11246</name>
</gene>
<dbReference type="OrthoDB" id="2990036at2"/>
<organism evidence="2 3">
    <name type="scientific">Alicyclobacillus macrosporangiidus</name>
    <dbReference type="NCBI Taxonomy" id="392015"/>
    <lineage>
        <taxon>Bacteria</taxon>
        <taxon>Bacillati</taxon>
        <taxon>Bacillota</taxon>
        <taxon>Bacilli</taxon>
        <taxon>Bacillales</taxon>
        <taxon>Alicyclobacillaceae</taxon>
        <taxon>Alicyclobacillus</taxon>
    </lineage>
</organism>
<evidence type="ECO:0000313" key="3">
    <source>
        <dbReference type="Proteomes" id="UP000183508"/>
    </source>
</evidence>
<reference evidence="3" key="1">
    <citation type="submission" date="2016-10" db="EMBL/GenBank/DDBJ databases">
        <authorList>
            <person name="Varghese N."/>
        </authorList>
    </citation>
    <scope>NUCLEOTIDE SEQUENCE [LARGE SCALE GENOMIC DNA]</scope>
    <source>
        <strain evidence="3">DSM 17980</strain>
    </source>
</reference>
<protein>
    <recommendedName>
        <fullName evidence="4">PilX N-terminal</fullName>
    </recommendedName>
</protein>
<accession>A0A1I7JWB3</accession>
<name>A0A1I7JWB3_9BACL</name>
<sequence length="554" mass="60008">MKRGEQGYTLISIMSVVMIFTVMISALLVLSVQEARYTSTMVNQSQALMDCRSGVQAVYRQMQQMWTAQVPPNGFSSVSAAKTALTSLASQMQQWCNQKFSGTPLAATVELGQNNFDSVTDSGSSGGNNVGNLYQTYQVTVTANEHGAKRTMVDTFTISGALETLNYALYTPGDLFITGGPEIDGMMAVGGSVYFDNMPWQGFVTNSSHTSTVTVGNQPVFFYREPSGYEPKVPPVFGAGSVLRYAGSVYTFTRFKDQGSDPTINETWLYGSTKDVVDKQALSANQLGQVAIGSVQTGPYQATLPDDYVSQIIESNDQKLLNLAKQIGNINYGYLHKGDPLPSSGGWVHYPPGQGPYEVRGNVVINGVMYFDGDLQIDSGATLNLTQPLFVNGDLTVNGVLNSTATIYVSGNTTITNVPPDVKGKEPSRLELYSLGNIELTLVASKSGDIATAPTTFHAFLATDKNMFLEGMESFYHIIGGVAAREIMLNATVGAKHTYSAYQQHNVMTSQNKNDTSRRLWITYDSSYVTNPLTGTPTLGDLKLQAMPQPTLIH</sequence>
<keyword evidence="1" id="KW-1133">Transmembrane helix</keyword>
<evidence type="ECO:0000313" key="2">
    <source>
        <dbReference type="EMBL" id="SFU89369.1"/>
    </source>
</evidence>
<keyword evidence="3" id="KW-1185">Reference proteome</keyword>
<dbReference type="STRING" id="392015.SAMN05421543_11246"/>
<feature type="transmembrane region" description="Helical" evidence="1">
    <location>
        <begin position="7"/>
        <end position="30"/>
    </location>
</feature>
<dbReference type="RefSeq" id="WP_074953048.1">
    <property type="nucleotide sequence ID" value="NZ_FPBV01000012.1"/>
</dbReference>
<keyword evidence="1" id="KW-0812">Transmembrane</keyword>